<dbReference type="Proteomes" id="UP000717696">
    <property type="component" value="Unassembled WGS sequence"/>
</dbReference>
<keyword evidence="1" id="KW-0436">Ligase</keyword>
<dbReference type="GO" id="GO:0004356">
    <property type="term" value="F:glutamine synthetase activity"/>
    <property type="evidence" value="ECO:0007669"/>
    <property type="project" value="InterPro"/>
</dbReference>
<evidence type="ECO:0000256" key="3">
    <source>
        <dbReference type="RuleBase" id="RU000384"/>
    </source>
</evidence>
<dbReference type="PROSITE" id="PS51987">
    <property type="entry name" value="GS_CATALYTIC"/>
    <property type="match status" value="1"/>
</dbReference>
<accession>A0A9P9DZ74</accession>
<evidence type="ECO:0000313" key="5">
    <source>
        <dbReference type="EMBL" id="KAH7127958.1"/>
    </source>
</evidence>
<dbReference type="Gene3D" id="3.30.590.10">
    <property type="entry name" value="Glutamine synthetase/guanido kinase, catalytic domain"/>
    <property type="match status" value="1"/>
</dbReference>
<name>A0A9P9DZ74_9HYPO</name>
<organism evidence="5 6">
    <name type="scientific">Dactylonectria estremocensis</name>
    <dbReference type="NCBI Taxonomy" id="1079267"/>
    <lineage>
        <taxon>Eukaryota</taxon>
        <taxon>Fungi</taxon>
        <taxon>Dikarya</taxon>
        <taxon>Ascomycota</taxon>
        <taxon>Pezizomycotina</taxon>
        <taxon>Sordariomycetes</taxon>
        <taxon>Hypocreomycetidae</taxon>
        <taxon>Hypocreales</taxon>
        <taxon>Nectriaceae</taxon>
        <taxon>Dactylonectria</taxon>
    </lineage>
</organism>
<dbReference type="PANTHER" id="PTHR43785:SF2">
    <property type="entry name" value="TYPE-1 GLUTAMINE SYNTHETASE 1"/>
    <property type="match status" value="1"/>
</dbReference>
<feature type="domain" description="GS catalytic" evidence="4">
    <location>
        <begin position="122"/>
        <end position="422"/>
    </location>
</feature>
<dbReference type="PANTHER" id="PTHR43785">
    <property type="entry name" value="GAMMA-GLUTAMYLPUTRESCINE SYNTHETASE"/>
    <property type="match status" value="1"/>
</dbReference>
<dbReference type="InterPro" id="IPR014746">
    <property type="entry name" value="Gln_synth/guanido_kin_cat_dom"/>
</dbReference>
<dbReference type="AlphaFoldDB" id="A0A9P9DZ74"/>
<keyword evidence="6" id="KW-1185">Reference proteome</keyword>
<reference evidence="5" key="1">
    <citation type="journal article" date="2021" name="Nat. Commun.">
        <title>Genetic determinants of endophytism in the Arabidopsis root mycobiome.</title>
        <authorList>
            <person name="Mesny F."/>
            <person name="Miyauchi S."/>
            <person name="Thiergart T."/>
            <person name="Pickel B."/>
            <person name="Atanasova L."/>
            <person name="Karlsson M."/>
            <person name="Huettel B."/>
            <person name="Barry K.W."/>
            <person name="Haridas S."/>
            <person name="Chen C."/>
            <person name="Bauer D."/>
            <person name="Andreopoulos W."/>
            <person name="Pangilinan J."/>
            <person name="LaButti K."/>
            <person name="Riley R."/>
            <person name="Lipzen A."/>
            <person name="Clum A."/>
            <person name="Drula E."/>
            <person name="Henrissat B."/>
            <person name="Kohler A."/>
            <person name="Grigoriev I.V."/>
            <person name="Martin F.M."/>
            <person name="Hacquard S."/>
        </authorList>
    </citation>
    <scope>NUCLEOTIDE SEQUENCE</scope>
    <source>
        <strain evidence="5">MPI-CAGE-AT-0021</strain>
    </source>
</reference>
<dbReference type="EMBL" id="JAGMUU010000022">
    <property type="protein sequence ID" value="KAH7127958.1"/>
    <property type="molecule type" value="Genomic_DNA"/>
</dbReference>
<comment type="similarity">
    <text evidence="2 3">Belongs to the glutamine synthetase family.</text>
</comment>
<dbReference type="SUPFAM" id="SSF55931">
    <property type="entry name" value="Glutamine synthetase/guanido kinase"/>
    <property type="match status" value="1"/>
</dbReference>
<dbReference type="InterPro" id="IPR008146">
    <property type="entry name" value="Gln_synth_cat_dom"/>
</dbReference>
<sequence length="422" mass="47910">MANTREASLVFVFFGQNPSCQYIRYQWVDYSGILRARILTKDHCLELAARREPLRCSDICFQCLPNNVALEVSAGVNHLLYPDWNSLRVLQPSGSRLSYATVMCFIEGASFKDTANNFNLCPRLSLERMLNKAKDHHGIQLLLGFEIEFYVLDRDFSGAFVPAMKDAHVEEVVSQLRKLGIQFQGCHIEGAHGQYEIVMHPLPPMQAIDELLIAQDIIKTTFERVNLTATMAPRPLKDRSSCGLHAHISIDAREHNNSFLAGILARLPELCAITMPYPQSYSRVRQYEAGNKVCWGTENKKTPVRRVKDGHWEFRCLDATANPYLAISAIIAAGLKGVDDNMDLSWEDMSHYGSESPAWTAAEDLLAQLDQSFGALKGRLYEWGEMLQSDILDWYTRLKEQEVNALQNLSATELRELMLKWF</sequence>
<dbReference type="Pfam" id="PF00120">
    <property type="entry name" value="Gln-synt_C"/>
    <property type="match status" value="1"/>
</dbReference>
<evidence type="ECO:0000313" key="6">
    <source>
        <dbReference type="Proteomes" id="UP000717696"/>
    </source>
</evidence>
<evidence type="ECO:0000259" key="4">
    <source>
        <dbReference type="PROSITE" id="PS51987"/>
    </source>
</evidence>
<comment type="caution">
    <text evidence="5">The sequence shown here is derived from an EMBL/GenBank/DDBJ whole genome shotgun (WGS) entry which is preliminary data.</text>
</comment>
<proteinExistence type="inferred from homology"/>
<gene>
    <name evidence="5" type="ORF">B0J13DRAFT_646060</name>
</gene>
<evidence type="ECO:0000256" key="2">
    <source>
        <dbReference type="PROSITE-ProRule" id="PRU01331"/>
    </source>
</evidence>
<evidence type="ECO:0000256" key="1">
    <source>
        <dbReference type="ARBA" id="ARBA00022598"/>
    </source>
</evidence>
<dbReference type="OrthoDB" id="3364440at2759"/>
<protein>
    <recommendedName>
        <fullName evidence="4">GS catalytic domain-containing protein</fullName>
    </recommendedName>
</protein>
<dbReference type="SMART" id="SM01230">
    <property type="entry name" value="Gln-synt_C"/>
    <property type="match status" value="1"/>
</dbReference>